<evidence type="ECO:0000256" key="3">
    <source>
        <dbReference type="ARBA" id="ARBA00012438"/>
    </source>
</evidence>
<dbReference type="InterPro" id="IPR000700">
    <property type="entry name" value="PAS-assoc_C"/>
</dbReference>
<evidence type="ECO:0000256" key="4">
    <source>
        <dbReference type="ARBA" id="ARBA00022553"/>
    </source>
</evidence>
<evidence type="ECO:0000256" key="5">
    <source>
        <dbReference type="ARBA" id="ARBA00022679"/>
    </source>
</evidence>
<feature type="domain" description="PAS" evidence="13">
    <location>
        <begin position="575"/>
        <end position="645"/>
    </location>
</feature>
<keyword evidence="17" id="KW-1185">Reference proteome</keyword>
<protein>
    <recommendedName>
        <fullName evidence="3">histidine kinase</fullName>
        <ecNumber evidence="3">2.7.13.3</ecNumber>
    </recommendedName>
</protein>
<dbReference type="EMBL" id="JAMPKK010000006">
    <property type="protein sequence ID" value="MEP0863707.1"/>
    <property type="molecule type" value="Genomic_DNA"/>
</dbReference>
<dbReference type="Gene3D" id="1.10.287.130">
    <property type="match status" value="1"/>
</dbReference>
<dbReference type="Pfam" id="PF08447">
    <property type="entry name" value="PAS_3"/>
    <property type="match status" value="2"/>
</dbReference>
<evidence type="ECO:0000259" key="14">
    <source>
        <dbReference type="PROSITE" id="PS50113"/>
    </source>
</evidence>
<dbReference type="SUPFAM" id="SSF55874">
    <property type="entry name" value="ATPase domain of HSP90 chaperone/DNA topoisomerase II/histidine kinase"/>
    <property type="match status" value="1"/>
</dbReference>
<feature type="domain" description="Histidine kinase" evidence="11">
    <location>
        <begin position="1267"/>
        <end position="1492"/>
    </location>
</feature>
<evidence type="ECO:0000313" key="16">
    <source>
        <dbReference type="EMBL" id="MEP0863707.1"/>
    </source>
</evidence>
<evidence type="ECO:0000256" key="8">
    <source>
        <dbReference type="PROSITE-ProRule" id="PRU00169"/>
    </source>
</evidence>
<dbReference type="SMART" id="SM00086">
    <property type="entry name" value="PAC"/>
    <property type="match status" value="5"/>
</dbReference>
<feature type="domain" description="PAC" evidence="14">
    <location>
        <begin position="1197"/>
        <end position="1249"/>
    </location>
</feature>
<feature type="transmembrane region" description="Helical" evidence="10">
    <location>
        <begin position="20"/>
        <end position="43"/>
    </location>
</feature>
<keyword evidence="4 8" id="KW-0597">Phosphoprotein</keyword>
<sequence length="1801" mass="202500">MLLKRLNWSVTKVVGKLPLQTVLIVPFIVQISATVGLVAYFSFKNGQQAVNDLANQLMNQVSDRTGQHLESYTDLPQKVAQVVADDLELGKINLDSQNLQGLDTYFLKRIKTFNSVSFIYTGNEQGKFIGAGPVRRDGTLSYIIEVTDGTTNGSYVSYATDNQANRTKKLNVVPNYDPRRRPWYKAAVQKGKPTWSEIYAFIGEANKGLTITAVNPFSTQSGKLSGVTAVDLYLNDINMFLQRLSISRSGKIFILEPNGLLVASSSNQQNYTVVNGQLQRIPVSASKDPLMRATVRYLTKQFGSFDQIKNTQQLQIKENNQRHFVRITPWKDDIGLNWFIVAVVPEADFMGQINANNHRTILLCILALIGSIVISIKTASWVTKPILRLNTAAKKVAKGEWDKTVEIDRRDEVGELAKSFNQMAKELQVSFTEMEGLNEALEKSEQRINQLLESLPVGVAVINRDGISYTNQVGKQLLGTDVIFDTRQENRSAIYQVYLAGTDQLYPGDRLPCVRSLQGETVMVDDMEIRRDGIAIALEMRTVPVFDSQGNVAYAITAFHDISDRKQAQKALQESEQRYAALAKAAPVGIFRHDAQGNCLYGNERSFEMIGVSQEEAFGAGWAKNLHPSDRDRVIAAWYNLVQRDIPFKCEYRFARPDGSVLWVFGQAIAQKDADGNVISYIGTITDITERKQVEAALQESEAKFRRLAENLPGVIYRYVLHPDKTHEFTYASPGTEELYEQKPEAVVQDARLVFDIVHPDDIAPLLESITVSAQTLQPWLMEYRIITPSGRLKLVQGSSRPERQPNGDIVWDGLLIDITSRKQAEQLLADYNLTLELQVAERTAQLAQANAQLQQEIAERKQIELSLQNSKQKLSAIIENVGASIYIKDLNSNYIYANRLCVELFGISEAEIIGTNDFKLYSKEMAKSITQNDKQVIESGVVLRFDEVGVVNNEERHFLAVKVPLKRHDGSVYAICGISTDITELKQTEAALRQSEARYRAILEQQTELIVRILPDGTVSFVNEAFCRFFGRRQEELINNHYEPVVFEEDREYVAQMMNCVSKENPVVTNENRVIARGEVRWTQWINRAIFDDFGRIVEYQAVGRDINDRKQVEEALSESEKRFRAIFDQAFQFVGLLQPDGILLEANQTALDFAGAIRSDVVGKPFWEARWWTISPETQAQLKVAIAQAANGKFIRYEVDVLGREDRVLAIDFSLRPILDEAGQVTLLISEGRDISDRKRVQQELQLAHDAAEAASRAKSSFLANMSHELRTPLNAILGFSQLLNRSTNLSTEQQENLGIIRRSGEHLLTLINQVLDLSKIEAGRMALNENNFDLYRLLGDVEDMFSLKAKDKGLQLIFELASDVPQHIRTDEVKLRQVLINLLSNAVKFTAHGSVSLRVTLEAENSSDFSILNSQNSKFKTQNSFSQSLIAFEISDTGVGIAADEFHNLFQPFVQTVSGQQVQEGTGLGLSISYQFIRLMGGEMTVISRGKAFTPSLADWELNISISNKNPALSHASTIQQFPHKSQENKTTRPIQGTTFKFDISAGIVAPNEVENQRQSRRVIALAPNQPRYRILVVDDSDYNRQLLIKLLSFLSFELQTANNGSEALKIWESWQPHLILMDMRMPVMDGYEATQRIQARQKRLGTREGRFPNSQFPISNHRTVIIALTASALEFEKAAVLEAGCDDFIRKPFQEEDIFEALHKHLDVSFIYEESTAVSNTISAKPLALSAADIAVLPKDLLARLRQAIIEGDLEQITALLEQVHLQNEVLANALLSLANQYQFDQLLTLLQPIVKT</sequence>
<dbReference type="InterPro" id="IPR035965">
    <property type="entry name" value="PAS-like_dom_sf"/>
</dbReference>
<dbReference type="InterPro" id="IPR004358">
    <property type="entry name" value="Sig_transdc_His_kin-like_C"/>
</dbReference>
<dbReference type="InterPro" id="IPR003594">
    <property type="entry name" value="HATPase_dom"/>
</dbReference>
<proteinExistence type="predicted"/>
<comment type="caution">
    <text evidence="16">The sequence shown here is derived from an EMBL/GenBank/DDBJ whole genome shotgun (WGS) entry which is preliminary data.</text>
</comment>
<feature type="domain" description="PAC" evidence="14">
    <location>
        <begin position="945"/>
        <end position="995"/>
    </location>
</feature>
<dbReference type="SMART" id="SM00304">
    <property type="entry name" value="HAMP"/>
    <property type="match status" value="1"/>
</dbReference>
<feature type="domain" description="PAS" evidence="13">
    <location>
        <begin position="1121"/>
        <end position="1195"/>
    </location>
</feature>
<feature type="domain" description="HAMP" evidence="15">
    <location>
        <begin position="380"/>
        <end position="432"/>
    </location>
</feature>
<dbReference type="InterPro" id="IPR003661">
    <property type="entry name" value="HisK_dim/P_dom"/>
</dbReference>
<feature type="transmembrane region" description="Helical" evidence="10">
    <location>
        <begin position="360"/>
        <end position="382"/>
    </location>
</feature>
<feature type="modified residue" description="4-aspartylphosphate" evidence="8">
    <location>
        <position position="1626"/>
    </location>
</feature>
<dbReference type="PANTHER" id="PTHR43047">
    <property type="entry name" value="TWO-COMPONENT HISTIDINE PROTEIN KINASE"/>
    <property type="match status" value="1"/>
</dbReference>
<dbReference type="InterPro" id="IPR036890">
    <property type="entry name" value="HATPase_C_sf"/>
</dbReference>
<feature type="domain" description="PAC" evidence="14">
    <location>
        <begin position="517"/>
        <end position="574"/>
    </location>
</feature>
<dbReference type="InterPro" id="IPR013656">
    <property type="entry name" value="PAS_4"/>
</dbReference>
<feature type="domain" description="Response regulatory" evidence="12">
    <location>
        <begin position="1577"/>
        <end position="1710"/>
    </location>
</feature>
<dbReference type="InterPro" id="IPR013655">
    <property type="entry name" value="PAS_fold_3"/>
</dbReference>
<comment type="catalytic activity">
    <reaction evidence="1">
        <text>ATP + protein L-histidine = ADP + protein N-phospho-L-histidine.</text>
        <dbReference type="EC" id="2.7.13.3"/>
    </reaction>
</comment>
<dbReference type="SMART" id="SM00091">
    <property type="entry name" value="PAS"/>
    <property type="match status" value="6"/>
</dbReference>
<keyword evidence="9" id="KW-0175">Coiled coil</keyword>
<dbReference type="SUPFAM" id="SSF158472">
    <property type="entry name" value="HAMP domain-like"/>
    <property type="match status" value="1"/>
</dbReference>
<dbReference type="PROSITE" id="PS50885">
    <property type="entry name" value="HAMP"/>
    <property type="match status" value="1"/>
</dbReference>
<dbReference type="Proteomes" id="UP001442494">
    <property type="component" value="Unassembled WGS sequence"/>
</dbReference>
<evidence type="ECO:0000259" key="15">
    <source>
        <dbReference type="PROSITE" id="PS50885"/>
    </source>
</evidence>
<dbReference type="Pfam" id="PF02518">
    <property type="entry name" value="HATPase_c"/>
    <property type="match status" value="1"/>
</dbReference>
<dbReference type="InterPro" id="IPR003660">
    <property type="entry name" value="HAMP_dom"/>
</dbReference>
<evidence type="ECO:0000313" key="17">
    <source>
        <dbReference type="Proteomes" id="UP001442494"/>
    </source>
</evidence>
<dbReference type="CDD" id="cd16922">
    <property type="entry name" value="HATPase_EvgS-ArcB-TorS-like"/>
    <property type="match status" value="1"/>
</dbReference>
<dbReference type="SUPFAM" id="SSF52172">
    <property type="entry name" value="CheY-like"/>
    <property type="match status" value="1"/>
</dbReference>
<evidence type="ECO:0000256" key="9">
    <source>
        <dbReference type="SAM" id="Coils"/>
    </source>
</evidence>
<dbReference type="SMART" id="SM00387">
    <property type="entry name" value="HATPase_c"/>
    <property type="match status" value="1"/>
</dbReference>
<dbReference type="RefSeq" id="WP_190422555.1">
    <property type="nucleotide sequence ID" value="NZ_JAMPKK010000006.1"/>
</dbReference>
<evidence type="ECO:0000256" key="10">
    <source>
        <dbReference type="SAM" id="Phobius"/>
    </source>
</evidence>
<evidence type="ECO:0000256" key="2">
    <source>
        <dbReference type="ARBA" id="ARBA00004370"/>
    </source>
</evidence>
<dbReference type="EC" id="2.7.13.3" evidence="3"/>
<dbReference type="InterPro" id="IPR001789">
    <property type="entry name" value="Sig_transdc_resp-reg_receiver"/>
</dbReference>
<dbReference type="PROSITE" id="PS50113">
    <property type="entry name" value="PAC"/>
    <property type="match status" value="6"/>
</dbReference>
<dbReference type="PROSITE" id="PS50109">
    <property type="entry name" value="HIS_KIN"/>
    <property type="match status" value="1"/>
</dbReference>
<keyword evidence="10" id="KW-0472">Membrane</keyword>
<feature type="domain" description="PAC" evidence="14">
    <location>
        <begin position="648"/>
        <end position="700"/>
    </location>
</feature>
<dbReference type="Pfam" id="PF08448">
    <property type="entry name" value="PAS_4"/>
    <property type="match status" value="2"/>
</dbReference>
<evidence type="ECO:0000256" key="6">
    <source>
        <dbReference type="ARBA" id="ARBA00022777"/>
    </source>
</evidence>
<dbReference type="CDD" id="cd12913">
    <property type="entry name" value="PDC1_MCP_like"/>
    <property type="match status" value="1"/>
</dbReference>
<evidence type="ECO:0000259" key="12">
    <source>
        <dbReference type="PROSITE" id="PS50110"/>
    </source>
</evidence>
<evidence type="ECO:0000256" key="7">
    <source>
        <dbReference type="ARBA" id="ARBA00023012"/>
    </source>
</evidence>
<dbReference type="PANTHER" id="PTHR43047:SF72">
    <property type="entry name" value="OSMOSENSING HISTIDINE PROTEIN KINASE SLN1"/>
    <property type="match status" value="1"/>
</dbReference>
<dbReference type="InterPro" id="IPR001610">
    <property type="entry name" value="PAC"/>
</dbReference>
<dbReference type="Gene3D" id="3.30.450.20">
    <property type="entry name" value="PAS domain"/>
    <property type="match status" value="7"/>
</dbReference>
<evidence type="ECO:0000259" key="11">
    <source>
        <dbReference type="PROSITE" id="PS50109"/>
    </source>
</evidence>
<dbReference type="Gene3D" id="3.40.50.2300">
    <property type="match status" value="1"/>
</dbReference>
<dbReference type="SMART" id="SM00388">
    <property type="entry name" value="HisKA"/>
    <property type="match status" value="1"/>
</dbReference>
<dbReference type="InterPro" id="IPR000014">
    <property type="entry name" value="PAS"/>
</dbReference>
<feature type="domain" description="PAS" evidence="13">
    <location>
        <begin position="871"/>
        <end position="941"/>
    </location>
</feature>
<dbReference type="InterPro" id="IPR005467">
    <property type="entry name" value="His_kinase_dom"/>
</dbReference>
<evidence type="ECO:0000256" key="1">
    <source>
        <dbReference type="ARBA" id="ARBA00000085"/>
    </source>
</evidence>
<dbReference type="InterPro" id="IPR013767">
    <property type="entry name" value="PAS_fold"/>
</dbReference>
<comment type="subcellular location">
    <subcellularLocation>
        <location evidence="2">Membrane</location>
    </subcellularLocation>
</comment>
<dbReference type="Pfam" id="PF00512">
    <property type="entry name" value="HisKA"/>
    <property type="match status" value="1"/>
</dbReference>
<dbReference type="NCBIfam" id="TIGR00229">
    <property type="entry name" value="sensory_box"/>
    <property type="match status" value="6"/>
</dbReference>
<feature type="domain" description="PAS" evidence="13">
    <location>
        <begin position="996"/>
        <end position="1066"/>
    </location>
</feature>
<feature type="coiled-coil region" evidence="9">
    <location>
        <begin position="840"/>
        <end position="874"/>
    </location>
</feature>
<dbReference type="CDD" id="cd17546">
    <property type="entry name" value="REC_hyHK_CKI1_RcsC-like"/>
    <property type="match status" value="1"/>
</dbReference>
<accession>A0ABV0JLZ3</accession>
<keyword evidence="10" id="KW-0812">Transmembrane</keyword>
<dbReference type="SUPFAM" id="SSF55785">
    <property type="entry name" value="PYP-like sensor domain (PAS domain)"/>
    <property type="match status" value="6"/>
</dbReference>
<dbReference type="SMART" id="SM00448">
    <property type="entry name" value="REC"/>
    <property type="match status" value="1"/>
</dbReference>
<gene>
    <name evidence="16" type="ORF">NDI37_04405</name>
</gene>
<reference evidence="16 17" key="1">
    <citation type="submission" date="2022-04" db="EMBL/GenBank/DDBJ databases">
        <title>Positive selection, recombination, and allopatry shape intraspecific diversity of widespread and dominant cyanobacteria.</title>
        <authorList>
            <person name="Wei J."/>
            <person name="Shu W."/>
            <person name="Hu C."/>
        </authorList>
    </citation>
    <scope>NUCLEOTIDE SEQUENCE [LARGE SCALE GENOMIC DNA]</scope>
    <source>
        <strain evidence="16 17">GB2-A5</strain>
    </source>
</reference>
<dbReference type="PROSITE" id="PS50112">
    <property type="entry name" value="PAS"/>
    <property type="match status" value="5"/>
</dbReference>
<keyword evidence="5" id="KW-0808">Transferase</keyword>
<evidence type="ECO:0000259" key="13">
    <source>
        <dbReference type="PROSITE" id="PS50112"/>
    </source>
</evidence>
<dbReference type="CDD" id="cd06225">
    <property type="entry name" value="HAMP"/>
    <property type="match status" value="1"/>
</dbReference>
<name>A0ABV0JLZ3_9CYAN</name>
<dbReference type="Pfam" id="PF00672">
    <property type="entry name" value="HAMP"/>
    <property type="match status" value="1"/>
</dbReference>
<feature type="domain" description="PAC" evidence="14">
    <location>
        <begin position="780"/>
        <end position="831"/>
    </location>
</feature>
<dbReference type="PRINTS" id="PR00344">
    <property type="entry name" value="BCTRLSENSOR"/>
</dbReference>
<dbReference type="InterPro" id="IPR011006">
    <property type="entry name" value="CheY-like_superfamily"/>
</dbReference>
<feature type="domain" description="PAS" evidence="13">
    <location>
        <begin position="701"/>
        <end position="777"/>
    </location>
</feature>
<dbReference type="Pfam" id="PF00989">
    <property type="entry name" value="PAS"/>
    <property type="match status" value="1"/>
</dbReference>
<dbReference type="Pfam" id="PF22673">
    <property type="entry name" value="MCP-like_PDC_1"/>
    <property type="match status" value="1"/>
</dbReference>
<dbReference type="SUPFAM" id="SSF47384">
    <property type="entry name" value="Homodimeric domain of signal transducing histidine kinase"/>
    <property type="match status" value="1"/>
</dbReference>
<keyword evidence="6" id="KW-0418">Kinase</keyword>
<feature type="domain" description="PAC" evidence="14">
    <location>
        <begin position="1062"/>
        <end position="1120"/>
    </location>
</feature>
<dbReference type="CDD" id="cd00130">
    <property type="entry name" value="PAS"/>
    <property type="match status" value="5"/>
</dbReference>
<dbReference type="Pfam" id="PF13426">
    <property type="entry name" value="PAS_9"/>
    <property type="match status" value="1"/>
</dbReference>
<dbReference type="CDD" id="cd00082">
    <property type="entry name" value="HisKA"/>
    <property type="match status" value="1"/>
</dbReference>
<dbReference type="Gene3D" id="3.30.565.10">
    <property type="entry name" value="Histidine kinase-like ATPase, C-terminal domain"/>
    <property type="match status" value="1"/>
</dbReference>
<organism evidence="16 17">
    <name type="scientific">Funiculus sociatus GB2-A5</name>
    <dbReference type="NCBI Taxonomy" id="2933946"/>
    <lineage>
        <taxon>Bacteria</taxon>
        <taxon>Bacillati</taxon>
        <taxon>Cyanobacteriota</taxon>
        <taxon>Cyanophyceae</taxon>
        <taxon>Coleofasciculales</taxon>
        <taxon>Coleofasciculaceae</taxon>
        <taxon>Funiculus</taxon>
    </lineage>
</organism>
<dbReference type="InterPro" id="IPR036097">
    <property type="entry name" value="HisK_dim/P_sf"/>
</dbReference>
<dbReference type="Pfam" id="PF00072">
    <property type="entry name" value="Response_reg"/>
    <property type="match status" value="1"/>
</dbReference>
<keyword evidence="10" id="KW-1133">Transmembrane helix</keyword>
<dbReference type="Gene3D" id="6.10.340.10">
    <property type="match status" value="1"/>
</dbReference>
<keyword evidence="7" id="KW-0902">Two-component regulatory system</keyword>
<dbReference type="PROSITE" id="PS50110">
    <property type="entry name" value="RESPONSE_REGULATORY"/>
    <property type="match status" value="1"/>
</dbReference>